<gene>
    <name evidence="1" type="ORF">TEA_021325</name>
</gene>
<reference evidence="1 2" key="1">
    <citation type="journal article" date="2018" name="Proc. Natl. Acad. Sci. U.S.A.">
        <title>Draft genome sequence of Camellia sinensis var. sinensis provides insights into the evolution of the tea genome and tea quality.</title>
        <authorList>
            <person name="Wei C."/>
            <person name="Yang H."/>
            <person name="Wang S."/>
            <person name="Zhao J."/>
            <person name="Liu C."/>
            <person name="Gao L."/>
            <person name="Xia E."/>
            <person name="Lu Y."/>
            <person name="Tai Y."/>
            <person name="She G."/>
            <person name="Sun J."/>
            <person name="Cao H."/>
            <person name="Tong W."/>
            <person name="Gao Q."/>
            <person name="Li Y."/>
            <person name="Deng W."/>
            <person name="Jiang X."/>
            <person name="Wang W."/>
            <person name="Chen Q."/>
            <person name="Zhang S."/>
            <person name="Li H."/>
            <person name="Wu J."/>
            <person name="Wang P."/>
            <person name="Li P."/>
            <person name="Shi C."/>
            <person name="Zheng F."/>
            <person name="Jian J."/>
            <person name="Huang B."/>
            <person name="Shan D."/>
            <person name="Shi M."/>
            <person name="Fang C."/>
            <person name="Yue Y."/>
            <person name="Li F."/>
            <person name="Li D."/>
            <person name="Wei S."/>
            <person name="Han B."/>
            <person name="Jiang C."/>
            <person name="Yin Y."/>
            <person name="Xia T."/>
            <person name="Zhang Z."/>
            <person name="Bennetzen J.L."/>
            <person name="Zhao S."/>
            <person name="Wan X."/>
        </authorList>
    </citation>
    <scope>NUCLEOTIDE SEQUENCE [LARGE SCALE GENOMIC DNA]</scope>
    <source>
        <strain evidence="2">cv. Shuchazao</strain>
        <tissue evidence="1">Leaf</tissue>
    </source>
</reference>
<dbReference type="Proteomes" id="UP000306102">
    <property type="component" value="Unassembled WGS sequence"/>
</dbReference>
<proteinExistence type="predicted"/>
<dbReference type="EMBL" id="SDRB02010519">
    <property type="protein sequence ID" value="THG06007.1"/>
    <property type="molecule type" value="Genomic_DNA"/>
</dbReference>
<evidence type="ECO:0000313" key="1">
    <source>
        <dbReference type="EMBL" id="THG06007.1"/>
    </source>
</evidence>
<keyword evidence="2" id="KW-1185">Reference proteome</keyword>
<accession>A0A4V3WLT5</accession>
<comment type="caution">
    <text evidence="1">The sequence shown here is derived from an EMBL/GenBank/DDBJ whole genome shotgun (WGS) entry which is preliminary data.</text>
</comment>
<protein>
    <submittedName>
        <fullName evidence="1">Uncharacterized protein</fullName>
    </submittedName>
</protein>
<organism evidence="1 2">
    <name type="scientific">Camellia sinensis var. sinensis</name>
    <name type="common">China tea</name>
    <dbReference type="NCBI Taxonomy" id="542762"/>
    <lineage>
        <taxon>Eukaryota</taxon>
        <taxon>Viridiplantae</taxon>
        <taxon>Streptophyta</taxon>
        <taxon>Embryophyta</taxon>
        <taxon>Tracheophyta</taxon>
        <taxon>Spermatophyta</taxon>
        <taxon>Magnoliopsida</taxon>
        <taxon>eudicotyledons</taxon>
        <taxon>Gunneridae</taxon>
        <taxon>Pentapetalae</taxon>
        <taxon>asterids</taxon>
        <taxon>Ericales</taxon>
        <taxon>Theaceae</taxon>
        <taxon>Camellia</taxon>
    </lineage>
</organism>
<evidence type="ECO:0000313" key="2">
    <source>
        <dbReference type="Proteomes" id="UP000306102"/>
    </source>
</evidence>
<name>A0A4V3WLT5_CAMSN</name>
<sequence>MLDTMGPALQVCNKTGNPIEMKADNRVTITPDTTIEPSAELLPVNYTGLAKFTESCRTLGKANRNQMSGQFTESCRTHEGANRNQCRDSLQSLVGPLKSRTLKRCTQSFKRRAIKRRAQSIKRRAIKRRAIKKRVQVVGEHREAHDARVCLFIMVFINRSGG</sequence>
<dbReference type="AlphaFoldDB" id="A0A4V3WLT5"/>
<dbReference type="STRING" id="542762.A0A4V3WLT5"/>